<dbReference type="Pfam" id="PF04250">
    <property type="entry name" value="DUF429"/>
    <property type="match status" value="1"/>
</dbReference>
<dbReference type="Proteomes" id="UP000472335">
    <property type="component" value="Unassembled WGS sequence"/>
</dbReference>
<gene>
    <name evidence="1" type="ORF">G5C60_00285</name>
</gene>
<keyword evidence="2" id="KW-1185">Reference proteome</keyword>
<organism evidence="1 2">
    <name type="scientific">Streptomyces scabichelini</name>
    <dbReference type="NCBI Taxonomy" id="2711217"/>
    <lineage>
        <taxon>Bacteria</taxon>
        <taxon>Bacillati</taxon>
        <taxon>Actinomycetota</taxon>
        <taxon>Actinomycetes</taxon>
        <taxon>Kitasatosporales</taxon>
        <taxon>Streptomycetaceae</taxon>
        <taxon>Streptomyces</taxon>
    </lineage>
</organism>
<comment type="caution">
    <text evidence="1">The sequence shown here is derived from an EMBL/GenBank/DDBJ whole genome shotgun (WGS) entry which is preliminary data.</text>
</comment>
<accession>A0A6G4UX23</accession>
<evidence type="ECO:0000313" key="1">
    <source>
        <dbReference type="EMBL" id="NGO06154.1"/>
    </source>
</evidence>
<evidence type="ECO:0000313" key="2">
    <source>
        <dbReference type="Proteomes" id="UP000472335"/>
    </source>
</evidence>
<dbReference type="EMBL" id="JAAKZY010000001">
    <property type="protein sequence ID" value="NGO06154.1"/>
    <property type="molecule type" value="Genomic_DNA"/>
</dbReference>
<dbReference type="RefSeq" id="WP_165254068.1">
    <property type="nucleotide sequence ID" value="NZ_JAAKZY010000001.1"/>
</dbReference>
<dbReference type="AlphaFoldDB" id="A0A6G4UX23"/>
<dbReference type="InterPro" id="IPR007362">
    <property type="entry name" value="DUF429"/>
</dbReference>
<proteinExistence type="predicted"/>
<reference evidence="1 2" key="1">
    <citation type="submission" date="2020-02" db="EMBL/GenBank/DDBJ databases">
        <title>Whole-genome analyses of novel actinobacteria.</title>
        <authorList>
            <person name="Sahin N."/>
            <person name="Gencbay T."/>
        </authorList>
    </citation>
    <scope>NUCLEOTIDE SEQUENCE [LARGE SCALE GENOMIC DNA]</scope>
    <source>
        <strain evidence="1 2">HC44</strain>
    </source>
</reference>
<protein>
    <submittedName>
        <fullName evidence="1">DUF429 domain-containing protein</fullName>
    </submittedName>
</protein>
<sequence length="262" mass="28452">MRTVGIDLSASLDNTAVAVVVWHTDHAMIEAPLTRCTDPELLAVLTGLGPDDRAAVDSPFGWPIEFVRAVSAHAAGQPWPGRGQDSTMHRLSTLRFRRTDQVIWEAVKPGPPPLAAPFDRIGAMVARWAHLADELAGRGHAVDRAGTGRIAEVYPRATRLRWGLGKERSMGELQRLAPWLRCEPGVRALYDANEHAFDALICALTARAVAQGLTHRPTGEDLDVARVEGWIHLPVVGSMPRLLARPSSMPTASSARRPASEP</sequence>
<name>A0A6G4UX23_9ACTN</name>